<sequence length="37" mass="4253">MPTLPLFITNESAYYEKGIAMCLTRKQEITVTFNSIQ</sequence>
<evidence type="ECO:0000313" key="1">
    <source>
        <dbReference type="EMBL" id="EAZ90809.1"/>
    </source>
</evidence>
<dbReference type="EMBL" id="AAXW01000020">
    <property type="protein sequence ID" value="EAZ90809.1"/>
    <property type="molecule type" value="Genomic_DNA"/>
</dbReference>
<accession>A3IRV8</accession>
<reference evidence="1 2" key="1">
    <citation type="submission" date="2007-03" db="EMBL/GenBank/DDBJ databases">
        <authorList>
            <person name="Stal L."/>
            <person name="Ferriera S."/>
            <person name="Johnson J."/>
            <person name="Kravitz S."/>
            <person name="Beeson K."/>
            <person name="Sutton G."/>
            <person name="Rogers Y.-H."/>
            <person name="Friedman R."/>
            <person name="Frazier M."/>
            <person name="Venter J.C."/>
        </authorList>
    </citation>
    <scope>NUCLEOTIDE SEQUENCE [LARGE SCALE GENOMIC DNA]</scope>
    <source>
        <strain evidence="1 2">CCY0110</strain>
    </source>
</reference>
<gene>
    <name evidence="1" type="ORF">CY0110_30296</name>
</gene>
<dbReference type="Gene3D" id="3.40.630.10">
    <property type="entry name" value="Zn peptidases"/>
    <property type="match status" value="1"/>
</dbReference>
<comment type="caution">
    <text evidence="1">The sequence shown here is derived from an EMBL/GenBank/DDBJ whole genome shotgun (WGS) entry which is preliminary data.</text>
</comment>
<evidence type="ECO:0000313" key="2">
    <source>
        <dbReference type="Proteomes" id="UP000003781"/>
    </source>
</evidence>
<organism evidence="1 2">
    <name type="scientific">Crocosphaera chwakensis CCY0110</name>
    <dbReference type="NCBI Taxonomy" id="391612"/>
    <lineage>
        <taxon>Bacteria</taxon>
        <taxon>Bacillati</taxon>
        <taxon>Cyanobacteriota</taxon>
        <taxon>Cyanophyceae</taxon>
        <taxon>Oscillatoriophycideae</taxon>
        <taxon>Chroococcales</taxon>
        <taxon>Aphanothecaceae</taxon>
        <taxon>Crocosphaera</taxon>
        <taxon>Crocosphaera chwakensis</taxon>
    </lineage>
</organism>
<proteinExistence type="predicted"/>
<name>A3IRV8_9CHRO</name>
<protein>
    <submittedName>
        <fullName evidence="1">Uncharacterized protein</fullName>
    </submittedName>
</protein>
<keyword evidence="2" id="KW-1185">Reference proteome</keyword>
<dbReference type="AlphaFoldDB" id="A3IRV8"/>
<dbReference type="Proteomes" id="UP000003781">
    <property type="component" value="Unassembled WGS sequence"/>
</dbReference>